<gene>
    <name evidence="1" type="ORF">QX249_08645</name>
</gene>
<dbReference type="RefSeq" id="WP_311019499.1">
    <property type="nucleotide sequence ID" value="NZ_JAUHGG010000003.1"/>
</dbReference>
<comment type="caution">
    <text evidence="1">The sequence shown here is derived from an EMBL/GenBank/DDBJ whole genome shotgun (WGS) entry which is preliminary data.</text>
</comment>
<dbReference type="EMBL" id="JAUHGG010000003">
    <property type="protein sequence ID" value="MDS1820725.1"/>
    <property type="molecule type" value="Genomic_DNA"/>
</dbReference>
<evidence type="ECO:0000313" key="1">
    <source>
        <dbReference type="EMBL" id="MDS1820725.1"/>
    </source>
</evidence>
<dbReference type="Gene3D" id="3.10.350.10">
    <property type="entry name" value="LysM domain"/>
    <property type="match status" value="1"/>
</dbReference>
<proteinExistence type="predicted"/>
<dbReference type="Proteomes" id="UP001253193">
    <property type="component" value="Unassembled WGS sequence"/>
</dbReference>
<protein>
    <submittedName>
        <fullName evidence="1">LysM peptidoglycan-binding domain-containing protein</fullName>
    </submittedName>
</protein>
<evidence type="ECO:0000313" key="2">
    <source>
        <dbReference type="Proteomes" id="UP001253193"/>
    </source>
</evidence>
<name>A0AAW8Q0B4_VIBPH</name>
<dbReference type="AlphaFoldDB" id="A0AAW8Q0B4"/>
<accession>A0AAW8Q0B4</accession>
<organism evidence="1 2">
    <name type="scientific">Vibrio parahaemolyticus</name>
    <dbReference type="NCBI Taxonomy" id="670"/>
    <lineage>
        <taxon>Bacteria</taxon>
        <taxon>Pseudomonadati</taxon>
        <taxon>Pseudomonadota</taxon>
        <taxon>Gammaproteobacteria</taxon>
        <taxon>Vibrionales</taxon>
        <taxon>Vibrionaceae</taxon>
        <taxon>Vibrio</taxon>
    </lineage>
</organism>
<dbReference type="InterPro" id="IPR036779">
    <property type="entry name" value="LysM_dom_sf"/>
</dbReference>
<reference evidence="1" key="1">
    <citation type="submission" date="2023-06" db="EMBL/GenBank/DDBJ databases">
        <title>Genomic Diversity of Vibrio spp. and Metagenomic Analysis of Pathogens in Florida Gulf Coastal Waters Following Hurricane Ian.</title>
        <authorList>
            <person name="Brumfield K.D."/>
        </authorList>
    </citation>
    <scope>NUCLEOTIDE SEQUENCE</scope>
    <source>
        <strain evidence="1">WBS2B-138</strain>
    </source>
</reference>
<sequence>MAANIRYNSMHNRAKLMVMKKYYPDLVKGMVEFIHSSKMDGKENDGFAYEVGRHAICGSTISDFLKEQEMLGTVNNIVYELAYSKKNIDETRSVYPNIDNQIQKNKSFAKQLLLENFVKSHTDPRLTAAVNKNGSVAKRLMMKIGGVLNIGKDCRRDATFSEILRGMSHETFARRNRNGDARTMGAGNLDAANSLTEDVMRVAHEKGFTLANDLTRKFEEIKANVVRKAKTAAAASGVMAVVVLSSTASTPENTINIDKFMENPSFHQAVDEALLSSQKTISLEEFHRIEMAYAGGFETESNNDIDVYESIKEAESLQYSSSSSLQEQLEHEVFEAQQQPMYQSIDAGHVVVFEGDNLTEISERVLTEVYGDYLSALTESEYQQQIHKVNMELSKASGLDNPDLIYPDQKISIPDQYKELMSLGLEERVDLLAESLSQKNTNSAKFKI</sequence>